<gene>
    <name evidence="2" type="ORF">OBE_09012</name>
</gene>
<dbReference type="EMBL" id="AJWZ01006231">
    <property type="protein sequence ID" value="EKC60372.1"/>
    <property type="molecule type" value="Genomic_DNA"/>
</dbReference>
<comment type="caution">
    <text evidence="2">The sequence shown here is derived from an EMBL/GenBank/DDBJ whole genome shotgun (WGS) entry which is preliminary data.</text>
</comment>
<dbReference type="Pfam" id="PF00395">
    <property type="entry name" value="SLH"/>
    <property type="match status" value="1"/>
</dbReference>
<reference evidence="2" key="1">
    <citation type="journal article" date="2013" name="Environ. Microbiol.">
        <title>Microbiota from the distal guts of lean and obese adolescents exhibit partial functional redundancy besides clear differences in community structure.</title>
        <authorList>
            <person name="Ferrer M."/>
            <person name="Ruiz A."/>
            <person name="Lanza F."/>
            <person name="Haange S.B."/>
            <person name="Oberbach A."/>
            <person name="Till H."/>
            <person name="Bargiela R."/>
            <person name="Campoy C."/>
            <person name="Segura M.T."/>
            <person name="Richter M."/>
            <person name="von Bergen M."/>
            <person name="Seifert J."/>
            <person name="Suarez A."/>
        </authorList>
    </citation>
    <scope>NUCLEOTIDE SEQUENCE</scope>
</reference>
<sequence>EHSDYEQISNYAKEDMAICYEMGLIKGHDSGLIEPNGNLTRAQLASIMARISTYFKNTK</sequence>
<name>K1SI71_9ZZZZ</name>
<protein>
    <recommendedName>
        <fullName evidence="1">SLH domain-containing protein</fullName>
    </recommendedName>
</protein>
<dbReference type="AlphaFoldDB" id="K1SI71"/>
<accession>K1SI71</accession>
<dbReference type="InterPro" id="IPR001119">
    <property type="entry name" value="SLH_dom"/>
</dbReference>
<dbReference type="PROSITE" id="PS51272">
    <property type="entry name" value="SLH"/>
    <property type="match status" value="1"/>
</dbReference>
<feature type="domain" description="SLH" evidence="1">
    <location>
        <begin position="1"/>
        <end position="59"/>
    </location>
</feature>
<evidence type="ECO:0000313" key="2">
    <source>
        <dbReference type="EMBL" id="EKC60372.1"/>
    </source>
</evidence>
<feature type="non-terminal residue" evidence="2">
    <location>
        <position position="1"/>
    </location>
</feature>
<organism evidence="2">
    <name type="scientific">human gut metagenome</name>
    <dbReference type="NCBI Taxonomy" id="408170"/>
    <lineage>
        <taxon>unclassified sequences</taxon>
        <taxon>metagenomes</taxon>
        <taxon>organismal metagenomes</taxon>
    </lineage>
</organism>
<evidence type="ECO:0000259" key="1">
    <source>
        <dbReference type="PROSITE" id="PS51272"/>
    </source>
</evidence>
<proteinExistence type="predicted"/>